<dbReference type="Proteomes" id="UP000030762">
    <property type="component" value="Unassembled WGS sequence"/>
</dbReference>
<dbReference type="EMBL" id="JH767135">
    <property type="protein sequence ID" value="EQC40869.1"/>
    <property type="molecule type" value="Genomic_DNA"/>
</dbReference>
<dbReference type="OrthoDB" id="78061at2759"/>
<dbReference type="VEuPathDB" id="FungiDB:SDRG_01935"/>
<evidence type="ECO:0000256" key="1">
    <source>
        <dbReference type="SAM" id="MobiDB-lite"/>
    </source>
</evidence>
<dbReference type="GeneID" id="19942662"/>
<feature type="compositionally biased region" description="Basic and acidic residues" evidence="1">
    <location>
        <begin position="1"/>
        <end position="11"/>
    </location>
</feature>
<evidence type="ECO:0000313" key="3">
    <source>
        <dbReference type="Proteomes" id="UP000030762"/>
    </source>
</evidence>
<evidence type="ECO:0000313" key="2">
    <source>
        <dbReference type="EMBL" id="EQC40869.1"/>
    </source>
</evidence>
<dbReference type="AlphaFoldDB" id="T0QRV2"/>
<reference evidence="2 3" key="1">
    <citation type="submission" date="2012-04" db="EMBL/GenBank/DDBJ databases">
        <title>The Genome Sequence of Saprolegnia declina VS20.</title>
        <authorList>
            <consortium name="The Broad Institute Genome Sequencing Platform"/>
            <person name="Russ C."/>
            <person name="Nusbaum C."/>
            <person name="Tyler B."/>
            <person name="van West P."/>
            <person name="Dieguez-Uribeondo J."/>
            <person name="de Bruijn I."/>
            <person name="Tripathy S."/>
            <person name="Jiang R."/>
            <person name="Young S.K."/>
            <person name="Zeng Q."/>
            <person name="Gargeya S."/>
            <person name="Fitzgerald M."/>
            <person name="Haas B."/>
            <person name="Abouelleil A."/>
            <person name="Alvarado L."/>
            <person name="Arachchi H.M."/>
            <person name="Berlin A."/>
            <person name="Chapman S.B."/>
            <person name="Goldberg J."/>
            <person name="Griggs A."/>
            <person name="Gujja S."/>
            <person name="Hansen M."/>
            <person name="Howarth C."/>
            <person name="Imamovic A."/>
            <person name="Larimer J."/>
            <person name="McCowen C."/>
            <person name="Montmayeur A."/>
            <person name="Murphy C."/>
            <person name="Neiman D."/>
            <person name="Pearson M."/>
            <person name="Priest M."/>
            <person name="Roberts A."/>
            <person name="Saif S."/>
            <person name="Shea T."/>
            <person name="Sisk P."/>
            <person name="Sykes S."/>
            <person name="Wortman J."/>
            <person name="Nusbaum C."/>
            <person name="Birren B."/>
        </authorList>
    </citation>
    <scope>NUCLEOTIDE SEQUENCE [LARGE SCALE GENOMIC DNA]</scope>
    <source>
        <strain evidence="2 3">VS20</strain>
    </source>
</reference>
<gene>
    <name evidence="2" type="ORF">SDRG_01935</name>
</gene>
<feature type="region of interest" description="Disordered" evidence="1">
    <location>
        <begin position="1"/>
        <end position="20"/>
    </location>
</feature>
<organism evidence="2 3">
    <name type="scientific">Saprolegnia diclina (strain VS20)</name>
    <dbReference type="NCBI Taxonomy" id="1156394"/>
    <lineage>
        <taxon>Eukaryota</taxon>
        <taxon>Sar</taxon>
        <taxon>Stramenopiles</taxon>
        <taxon>Oomycota</taxon>
        <taxon>Saprolegniomycetes</taxon>
        <taxon>Saprolegniales</taxon>
        <taxon>Saprolegniaceae</taxon>
        <taxon>Saprolegnia</taxon>
    </lineage>
</organism>
<dbReference type="RefSeq" id="XP_008605713.1">
    <property type="nucleotide sequence ID" value="XM_008607491.1"/>
</dbReference>
<accession>T0QRV2</accession>
<feature type="region of interest" description="Disordered" evidence="1">
    <location>
        <begin position="25"/>
        <end position="56"/>
    </location>
</feature>
<proteinExistence type="predicted"/>
<feature type="region of interest" description="Disordered" evidence="1">
    <location>
        <begin position="443"/>
        <end position="465"/>
    </location>
</feature>
<sequence>MPPDAAKDRAMLKNMVHRSRRRLVSVSAGQPLHDVLQESPPKPPPCTPHPTPNKATLLTPQRNYVASVPLEPISMSEHYQQLVATESLRGDKHIPRRRAMRDKELGDVRKLQHIVKKNSHRRNAGVATSIAQAHEPERVGPIEPVRADQRGVRPVKKIFQKAVHKIMAQPEHQHAAHHAHSIHLDPHKWFEALRESVEAPTATALQPALAHTKMEPMTYGATIFLQSMSTHTCLLLEDVHGKSIRNRTAPDDPRPGSCFRLVDFTNPTRTGAIHDGDTIWLQLVGPQKPLHPSTNDVLEDYVTERQFYLARSTAPELDYSGPTPELLVLASLLEVSVPRLSHYGYDASLGDHLRSLPPPMQLAQWHIQLSPSALLRDDPLEDDALRPSVHAGGCLRNFAIVHLTLASEHLGLEVNSASERAVLAPPRAERNLAEWRLCLSERGPSPPLQKASSTSSLTKAHMSLHKSRARADTFSQQQSQLAHARHHLHETSCNHLALVDKAKEDSAATYFIQRLHQETLSP</sequence>
<dbReference type="InParanoid" id="T0QRV2"/>
<feature type="compositionally biased region" description="Pro residues" evidence="1">
    <location>
        <begin position="40"/>
        <end position="51"/>
    </location>
</feature>
<protein>
    <submittedName>
        <fullName evidence="2">Uncharacterized protein</fullName>
    </submittedName>
</protein>
<keyword evidence="3" id="KW-1185">Reference proteome</keyword>
<name>T0QRV2_SAPDV</name>